<reference evidence="1" key="1">
    <citation type="submission" date="2022-02" db="EMBL/GenBank/DDBJ databases">
        <title>Vibrio sp. nov., a new bacterium isolated from Bohai sea, China.</title>
        <authorList>
            <person name="Yuan Y."/>
        </authorList>
    </citation>
    <scope>NUCLEOTIDE SEQUENCE</scope>
    <source>
        <strain evidence="1">DBSS07</strain>
    </source>
</reference>
<dbReference type="AlphaFoldDB" id="A0A9X3CHL9"/>
<evidence type="ECO:0000313" key="2">
    <source>
        <dbReference type="Proteomes" id="UP001155586"/>
    </source>
</evidence>
<dbReference type="RefSeq" id="WP_265688945.1">
    <property type="nucleotide sequence ID" value="NZ_JAKRRX010000149.1"/>
</dbReference>
<proteinExistence type="predicted"/>
<gene>
    <name evidence="1" type="ORF">MD483_18800</name>
</gene>
<dbReference type="Pfam" id="PF04351">
    <property type="entry name" value="PilP"/>
    <property type="match status" value="1"/>
</dbReference>
<dbReference type="Proteomes" id="UP001155586">
    <property type="component" value="Unassembled WGS sequence"/>
</dbReference>
<evidence type="ECO:0000313" key="1">
    <source>
        <dbReference type="EMBL" id="MCW8335865.1"/>
    </source>
</evidence>
<comment type="caution">
    <text evidence="1">The sequence shown here is derived from an EMBL/GenBank/DDBJ whole genome shotgun (WGS) entry which is preliminary data.</text>
</comment>
<sequence length="171" mass="18959">MKSKSWIVLLVTVAGAGCRANQESLKQFIAQTEQQAQREVAQLVPSASFVASAYQRTQAREPFVLPKEALVQDQPVVKKDCWQPQKRNKTGQLERYALRKLRLKGVMGSNGAVSALVQTPQGNVVNVKKGQYIGLNNGRVTRVASNYLMINETLPDGMGCWSKRNVKLAMK</sequence>
<dbReference type="EMBL" id="JAKRRX010000149">
    <property type="protein sequence ID" value="MCW8335865.1"/>
    <property type="molecule type" value="Genomic_DNA"/>
</dbReference>
<keyword evidence="2" id="KW-1185">Reference proteome</keyword>
<dbReference type="Gene3D" id="2.30.30.830">
    <property type="match status" value="1"/>
</dbReference>
<protein>
    <submittedName>
        <fullName evidence="1">Pilus assembly protein PilP</fullName>
    </submittedName>
</protein>
<dbReference type="InterPro" id="IPR007446">
    <property type="entry name" value="PilP"/>
</dbReference>
<accession>A0A9X3CHL9</accession>
<dbReference type="PROSITE" id="PS51257">
    <property type="entry name" value="PROKAR_LIPOPROTEIN"/>
    <property type="match status" value="1"/>
</dbReference>
<organism evidence="1 2">
    <name type="scientific">Vibrio paucivorans</name>
    <dbReference type="NCBI Taxonomy" id="2829489"/>
    <lineage>
        <taxon>Bacteria</taxon>
        <taxon>Pseudomonadati</taxon>
        <taxon>Pseudomonadota</taxon>
        <taxon>Gammaproteobacteria</taxon>
        <taxon>Vibrionales</taxon>
        <taxon>Vibrionaceae</taxon>
        <taxon>Vibrio</taxon>
    </lineage>
</organism>
<dbReference type="PIRSF" id="PIRSF016481">
    <property type="entry name" value="Pilus_assembly_PilP"/>
    <property type="match status" value="1"/>
</dbReference>
<name>A0A9X3CHL9_9VIBR</name>